<evidence type="ECO:0000313" key="9">
    <source>
        <dbReference type="Proteomes" id="UP000522081"/>
    </source>
</evidence>
<feature type="transmembrane region" description="Helical" evidence="6">
    <location>
        <begin position="85"/>
        <end position="111"/>
    </location>
</feature>
<reference evidence="8 9" key="1">
    <citation type="submission" date="2020-07" db="EMBL/GenBank/DDBJ databases">
        <title>Genomic Encyclopedia of Type Strains, Phase IV (KMG-IV): sequencing the most valuable type-strain genomes for metagenomic binning, comparative biology and taxonomic classification.</title>
        <authorList>
            <person name="Goeker M."/>
        </authorList>
    </citation>
    <scope>NUCLEOTIDE SEQUENCE [LARGE SCALE GENOMIC DNA]</scope>
    <source>
        <strain evidence="8 9">DSM 29043</strain>
    </source>
</reference>
<gene>
    <name evidence="8" type="ORF">FHS75_001810</name>
</gene>
<evidence type="ECO:0000256" key="6">
    <source>
        <dbReference type="SAM" id="Phobius"/>
    </source>
</evidence>
<dbReference type="InterPro" id="IPR036259">
    <property type="entry name" value="MFS_trans_sf"/>
</dbReference>
<proteinExistence type="predicted"/>
<evidence type="ECO:0000256" key="4">
    <source>
        <dbReference type="ARBA" id="ARBA00022989"/>
    </source>
</evidence>
<keyword evidence="9" id="KW-1185">Reference proteome</keyword>
<feature type="transmembrane region" description="Helical" evidence="6">
    <location>
        <begin position="398"/>
        <end position="422"/>
    </location>
</feature>
<feature type="transmembrane region" description="Helical" evidence="6">
    <location>
        <begin position="359"/>
        <end position="378"/>
    </location>
</feature>
<evidence type="ECO:0000256" key="3">
    <source>
        <dbReference type="ARBA" id="ARBA00022692"/>
    </source>
</evidence>
<feature type="transmembrane region" description="Helical" evidence="6">
    <location>
        <begin position="227"/>
        <end position="246"/>
    </location>
</feature>
<feature type="domain" description="Major facilitator superfamily (MFS) profile" evidence="7">
    <location>
        <begin position="18"/>
        <end position="420"/>
    </location>
</feature>
<dbReference type="GO" id="GO:0016020">
    <property type="term" value="C:membrane"/>
    <property type="evidence" value="ECO:0007669"/>
    <property type="project" value="UniProtKB-SubCell"/>
</dbReference>
<feature type="transmembrane region" description="Helical" evidence="6">
    <location>
        <begin position="266"/>
        <end position="286"/>
    </location>
</feature>
<feature type="transmembrane region" description="Helical" evidence="6">
    <location>
        <begin position="298"/>
        <end position="319"/>
    </location>
</feature>
<feature type="transmembrane region" description="Helical" evidence="6">
    <location>
        <begin position="117"/>
        <end position="135"/>
    </location>
</feature>
<evidence type="ECO:0000256" key="5">
    <source>
        <dbReference type="ARBA" id="ARBA00023136"/>
    </source>
</evidence>
<dbReference type="GO" id="GO:0022857">
    <property type="term" value="F:transmembrane transporter activity"/>
    <property type="evidence" value="ECO:0007669"/>
    <property type="project" value="InterPro"/>
</dbReference>
<evidence type="ECO:0000256" key="2">
    <source>
        <dbReference type="ARBA" id="ARBA00022448"/>
    </source>
</evidence>
<dbReference type="InterPro" id="IPR044770">
    <property type="entry name" value="MFS_spinster-like"/>
</dbReference>
<evidence type="ECO:0000259" key="7">
    <source>
        <dbReference type="PROSITE" id="PS50850"/>
    </source>
</evidence>
<dbReference type="InterPro" id="IPR020846">
    <property type="entry name" value="MFS_dom"/>
</dbReference>
<dbReference type="InterPro" id="IPR011701">
    <property type="entry name" value="MFS"/>
</dbReference>
<keyword evidence="5 6" id="KW-0472">Membrane</keyword>
<protein>
    <submittedName>
        <fullName evidence="8">MFS family permease</fullName>
    </submittedName>
</protein>
<evidence type="ECO:0000256" key="1">
    <source>
        <dbReference type="ARBA" id="ARBA00004141"/>
    </source>
</evidence>
<sequence length="437" mass="46103">MKSREPMVMPSTSYKWFGLVLLMLIGLTNYMDRLSISILQVPIKADLGLTDTQLGAITGLSFSLVYTLAAIPIARMSDRRSPKLVIIICLIAWNALTMLCGLAESFLALAILRMGVAIGEAGCAPTSQALIAGYFPPHQRGRAIAMWQMVFPLGSLIGIFGSGVLSAALGWRQTFFVLGGVGLLVVPLVLAFLKEPPRAEPPQAAGAPIEPGDGTMKVLRALLTLRGYRLLLAAGFMAAIPLNAVLNWNAPFYGRSYSLPIQEVSYVVALTAGVGGILGMIGGGFVSDILGRRDQRWYCWFPAIAVGVAPAFAMAQFLLAPSLSLSLLAGVICAILLNCWMPPQAALGQLVVNPADRALSAACIVVTAGLGAAAGPFLTGILSDMIAGWTLDSDNALAIALTLVSLTALPASLLFVLSSVYLREDIARAQAHQMYAG</sequence>
<dbReference type="Proteomes" id="UP000522081">
    <property type="component" value="Unassembled WGS sequence"/>
</dbReference>
<dbReference type="Pfam" id="PF07690">
    <property type="entry name" value="MFS_1"/>
    <property type="match status" value="1"/>
</dbReference>
<keyword evidence="2" id="KW-0813">Transport</keyword>
<dbReference type="SUPFAM" id="SSF103473">
    <property type="entry name" value="MFS general substrate transporter"/>
    <property type="match status" value="1"/>
</dbReference>
<dbReference type="Gene3D" id="1.20.1250.20">
    <property type="entry name" value="MFS general substrate transporter like domains"/>
    <property type="match status" value="2"/>
</dbReference>
<organism evidence="8 9">
    <name type="scientific">Novosphingobium marinum</name>
    <dbReference type="NCBI Taxonomy" id="1514948"/>
    <lineage>
        <taxon>Bacteria</taxon>
        <taxon>Pseudomonadati</taxon>
        <taxon>Pseudomonadota</taxon>
        <taxon>Alphaproteobacteria</taxon>
        <taxon>Sphingomonadales</taxon>
        <taxon>Sphingomonadaceae</taxon>
        <taxon>Novosphingobium</taxon>
    </lineage>
</organism>
<feature type="transmembrane region" description="Helical" evidence="6">
    <location>
        <begin position="53"/>
        <end position="73"/>
    </location>
</feature>
<feature type="transmembrane region" description="Helical" evidence="6">
    <location>
        <begin position="325"/>
        <end position="347"/>
    </location>
</feature>
<feature type="transmembrane region" description="Helical" evidence="6">
    <location>
        <begin position="147"/>
        <end position="169"/>
    </location>
</feature>
<keyword evidence="4 6" id="KW-1133">Transmembrane helix</keyword>
<evidence type="ECO:0000313" key="8">
    <source>
        <dbReference type="EMBL" id="NYH95491.1"/>
    </source>
</evidence>
<dbReference type="AlphaFoldDB" id="A0A7Y9XYW6"/>
<dbReference type="PANTHER" id="PTHR23505:SF79">
    <property type="entry name" value="PROTEIN SPINSTER"/>
    <property type="match status" value="1"/>
</dbReference>
<dbReference type="RefSeq" id="WP_179407333.1">
    <property type="nucleotide sequence ID" value="NZ_BMGF01000002.1"/>
</dbReference>
<accession>A0A7Y9XYW6</accession>
<dbReference type="EMBL" id="JACBZF010000002">
    <property type="protein sequence ID" value="NYH95491.1"/>
    <property type="molecule type" value="Genomic_DNA"/>
</dbReference>
<name>A0A7Y9XYW6_9SPHN</name>
<comment type="subcellular location">
    <subcellularLocation>
        <location evidence="1">Membrane</location>
        <topology evidence="1">Multi-pass membrane protein</topology>
    </subcellularLocation>
</comment>
<feature type="transmembrane region" description="Helical" evidence="6">
    <location>
        <begin position="175"/>
        <end position="193"/>
    </location>
</feature>
<dbReference type="PROSITE" id="PS50850">
    <property type="entry name" value="MFS"/>
    <property type="match status" value="1"/>
</dbReference>
<keyword evidence="3 6" id="KW-0812">Transmembrane</keyword>
<dbReference type="PANTHER" id="PTHR23505">
    <property type="entry name" value="SPINSTER"/>
    <property type="match status" value="1"/>
</dbReference>
<comment type="caution">
    <text evidence="8">The sequence shown here is derived from an EMBL/GenBank/DDBJ whole genome shotgun (WGS) entry which is preliminary data.</text>
</comment>